<name>A0A4D6KFH8_VIGUN</name>
<reference evidence="4 5" key="1">
    <citation type="submission" date="2019-04" db="EMBL/GenBank/DDBJ databases">
        <title>An improved genome assembly and genetic linkage map for asparagus bean, Vigna unguiculata ssp. sesquipedialis.</title>
        <authorList>
            <person name="Xia Q."/>
            <person name="Zhang R."/>
            <person name="Dong Y."/>
        </authorList>
    </citation>
    <scope>NUCLEOTIDE SEQUENCE [LARGE SCALE GENOMIC DNA]</scope>
    <source>
        <tissue evidence="4">Leaf</tissue>
    </source>
</reference>
<dbReference type="InterPro" id="IPR007275">
    <property type="entry name" value="YTH_domain"/>
</dbReference>
<dbReference type="GO" id="GO:0003729">
    <property type="term" value="F:mRNA binding"/>
    <property type="evidence" value="ECO:0007669"/>
    <property type="project" value="UniProtKB-UniRule"/>
</dbReference>
<feature type="region of interest" description="Disordered" evidence="2">
    <location>
        <begin position="1"/>
        <end position="47"/>
    </location>
</feature>
<dbReference type="CDD" id="cd21134">
    <property type="entry name" value="YTH"/>
    <property type="match status" value="1"/>
</dbReference>
<dbReference type="PANTHER" id="PTHR12357">
    <property type="entry name" value="YTH YT521-B HOMOLOGY DOMAIN-CONTAINING"/>
    <property type="match status" value="1"/>
</dbReference>
<dbReference type="Gene3D" id="3.10.590.10">
    <property type="entry name" value="ph1033 like domains"/>
    <property type="match status" value="1"/>
</dbReference>
<dbReference type="Pfam" id="PF04146">
    <property type="entry name" value="YTH"/>
    <property type="match status" value="1"/>
</dbReference>
<keyword evidence="1" id="KW-0694">RNA-binding</keyword>
<gene>
    <name evidence="4" type="ORF">DEO72_LG1g55</name>
</gene>
<dbReference type="AlphaFoldDB" id="A0A4D6KFH8"/>
<evidence type="ECO:0000313" key="5">
    <source>
        <dbReference type="Proteomes" id="UP000501690"/>
    </source>
</evidence>
<feature type="compositionally biased region" description="Basic and acidic residues" evidence="2">
    <location>
        <begin position="23"/>
        <end position="36"/>
    </location>
</feature>
<feature type="domain" description="YTH" evidence="3">
    <location>
        <begin position="257"/>
        <end position="398"/>
    </location>
</feature>
<dbReference type="Proteomes" id="UP000501690">
    <property type="component" value="Linkage Group LG1"/>
</dbReference>
<dbReference type="GO" id="GO:0005737">
    <property type="term" value="C:cytoplasm"/>
    <property type="evidence" value="ECO:0007669"/>
    <property type="project" value="TreeGrafter"/>
</dbReference>
<keyword evidence="5" id="KW-1185">Reference proteome</keyword>
<dbReference type="PANTHER" id="PTHR12357:SF95">
    <property type="entry name" value="YTH DOMAIN-CONTAINING FAMILY PROTEIN"/>
    <property type="match status" value="1"/>
</dbReference>
<protein>
    <recommendedName>
        <fullName evidence="1">YTH domain-containing family protein</fullName>
    </recommendedName>
</protein>
<dbReference type="EMBL" id="CP039345">
    <property type="protein sequence ID" value="QCD76436.1"/>
    <property type="molecule type" value="Genomic_DNA"/>
</dbReference>
<proteinExistence type="inferred from homology"/>
<feature type="compositionally biased region" description="Low complexity" evidence="2">
    <location>
        <begin position="37"/>
        <end position="47"/>
    </location>
</feature>
<evidence type="ECO:0000259" key="3">
    <source>
        <dbReference type="PROSITE" id="PS50882"/>
    </source>
</evidence>
<dbReference type="GO" id="GO:1990247">
    <property type="term" value="F:N6-methyladenosine-containing RNA reader activity"/>
    <property type="evidence" value="ECO:0007669"/>
    <property type="project" value="UniProtKB-UniRule"/>
</dbReference>
<comment type="function">
    <text evidence="1">Specifically recognizes and binds N6-methyladenosine (m6A)-containing RNAs, and regulates mRNA stability. M6A is a modification present at internal sites of mRNAs and some non-coding RNAs and plays a role in mRNA stability and processing.</text>
</comment>
<dbReference type="InterPro" id="IPR045168">
    <property type="entry name" value="YTH_prot"/>
</dbReference>
<accession>A0A4D6KFH8</accession>
<dbReference type="GO" id="GO:0061157">
    <property type="term" value="P:mRNA destabilization"/>
    <property type="evidence" value="ECO:0007669"/>
    <property type="project" value="TreeGrafter"/>
</dbReference>
<evidence type="ECO:0000313" key="4">
    <source>
        <dbReference type="EMBL" id="QCD76436.1"/>
    </source>
</evidence>
<dbReference type="Gramene" id="Vigun06g235300.1.v1.2">
    <property type="protein sequence ID" value="Vigun06g235300.1.v1.2"/>
    <property type="gene ID" value="Vigun06g235300.v1.2"/>
</dbReference>
<organism evidence="4 5">
    <name type="scientific">Vigna unguiculata</name>
    <name type="common">Cowpea</name>
    <dbReference type="NCBI Taxonomy" id="3917"/>
    <lineage>
        <taxon>Eukaryota</taxon>
        <taxon>Viridiplantae</taxon>
        <taxon>Streptophyta</taxon>
        <taxon>Embryophyta</taxon>
        <taxon>Tracheophyta</taxon>
        <taxon>Spermatophyta</taxon>
        <taxon>Magnoliopsida</taxon>
        <taxon>eudicotyledons</taxon>
        <taxon>Gunneridae</taxon>
        <taxon>Pentapetalae</taxon>
        <taxon>rosids</taxon>
        <taxon>fabids</taxon>
        <taxon>Fabales</taxon>
        <taxon>Fabaceae</taxon>
        <taxon>Papilionoideae</taxon>
        <taxon>50 kb inversion clade</taxon>
        <taxon>NPAAA clade</taxon>
        <taxon>indigoferoid/millettioid clade</taxon>
        <taxon>Phaseoleae</taxon>
        <taxon>Vigna</taxon>
    </lineage>
</organism>
<feature type="region of interest" description="Disordered" evidence="2">
    <location>
        <begin position="85"/>
        <end position="109"/>
    </location>
</feature>
<evidence type="ECO:0000256" key="1">
    <source>
        <dbReference type="RuleBase" id="RU369095"/>
    </source>
</evidence>
<sequence length="483" mass="54721">MDRAKRFQKLQYVPKGTTNHSQQRKDEDVVSRKDYISSDSTSLVTSSGHDVRVAGVNESEALPCYASVPTSFGVQSKTVKGSVIAKTHPKSPGSMKPNNFKSTHRNESLTSTISKPVTNTEKDIKIINKAPHMPSNFTAATTLTTYQNVGKLSSSDTSRCHMFAPTNYRPNSSTDYIRNTSSTYRPNGRVSSLNDRLVSNDKFRSGESETSKEMTRGPRGHYNYFLLPPSIVNDEFATTISRDQYNLSDFQTEYETAKFYVIKSFNEDDVHKGVKYNVWTSTPNGNRKLNTAYLDSEAKLRQTDTKCPVFLFFSVNASGQFVGVAEMLGPVDFKKDMNFWKLDKYNGFFPIKWHIIKDVPNNQFVHIILPNNENKPVTFTRDTQEIGLKQGLEMLNIFKNYSAKTSLLDDFDFYENREKLFRSEKKTMHARSEQGVYVNANYQNSLMAREKKTDMQSSGTMQGSLVKLTKNLSLNSSGKQGLR</sequence>
<dbReference type="PROSITE" id="PS50882">
    <property type="entry name" value="YTH"/>
    <property type="match status" value="1"/>
</dbReference>
<evidence type="ECO:0000256" key="2">
    <source>
        <dbReference type="SAM" id="MobiDB-lite"/>
    </source>
</evidence>
<comment type="similarity">
    <text evidence="1">Belongs to the YTHDF family.</text>
</comment>
<dbReference type="OrthoDB" id="306690at2759"/>